<dbReference type="STRING" id="454171.CP488_02541"/>
<dbReference type="HOGENOM" id="CLU_3381229_0_0_0"/>
<gene>
    <name evidence="2" type="ORF">CCALI_01555</name>
</gene>
<keyword evidence="1" id="KW-1133">Transmembrane helix</keyword>
<dbReference type="InParanoid" id="S0EUM3"/>
<evidence type="ECO:0000313" key="2">
    <source>
        <dbReference type="EMBL" id="CCW35371.1"/>
    </source>
</evidence>
<proteinExistence type="predicted"/>
<evidence type="ECO:0000256" key="1">
    <source>
        <dbReference type="SAM" id="Phobius"/>
    </source>
</evidence>
<name>S0EUM3_CHTCT</name>
<accession>S0EUM3</accession>
<keyword evidence="1" id="KW-0812">Transmembrane</keyword>
<keyword evidence="1" id="KW-0472">Membrane</keyword>
<keyword evidence="3" id="KW-1185">Reference proteome</keyword>
<sequence>MSDGFAIFIILVMTALTVGFLYGCNRLLQGGQR</sequence>
<protein>
    <submittedName>
        <fullName evidence="2">Uncharacterized protein</fullName>
    </submittedName>
</protein>
<dbReference type="AlphaFoldDB" id="S0EUM3"/>
<reference evidence="3" key="1">
    <citation type="submission" date="2013-03" db="EMBL/GenBank/DDBJ databases">
        <title>Genome sequence of Chthonomonas calidirosea, the first sequenced genome from the Armatimonadetes phylum (formally candidate division OP10).</title>
        <authorList>
            <person name="Lee K.C.Y."/>
            <person name="Morgan X.C."/>
            <person name="Dunfield P.F."/>
            <person name="Tamas I."/>
            <person name="Houghton K.M."/>
            <person name="Vyssotski M."/>
            <person name="Ryan J.L.J."/>
            <person name="Lagutin K."/>
            <person name="McDonald I.R."/>
            <person name="Stott M.B."/>
        </authorList>
    </citation>
    <scope>NUCLEOTIDE SEQUENCE [LARGE SCALE GENOMIC DNA]</scope>
    <source>
        <strain evidence="3">DSM 23976 / ICMP 18418 / T49</strain>
    </source>
</reference>
<feature type="transmembrane region" description="Helical" evidence="1">
    <location>
        <begin position="6"/>
        <end position="24"/>
    </location>
</feature>
<organism evidence="2 3">
    <name type="scientific">Chthonomonas calidirosea (strain DSM 23976 / ICMP 18418 / T49)</name>
    <dbReference type="NCBI Taxonomy" id="1303518"/>
    <lineage>
        <taxon>Bacteria</taxon>
        <taxon>Bacillati</taxon>
        <taxon>Armatimonadota</taxon>
        <taxon>Chthonomonadia</taxon>
        <taxon>Chthonomonadales</taxon>
        <taxon>Chthonomonadaceae</taxon>
        <taxon>Chthonomonas</taxon>
    </lineage>
</organism>
<dbReference type="KEGG" id="ccz:CCALI_01555"/>
<dbReference type="EMBL" id="HF951689">
    <property type="protein sequence ID" value="CCW35371.1"/>
    <property type="molecule type" value="Genomic_DNA"/>
</dbReference>
<evidence type="ECO:0000313" key="3">
    <source>
        <dbReference type="Proteomes" id="UP000014227"/>
    </source>
</evidence>
<dbReference type="Proteomes" id="UP000014227">
    <property type="component" value="Chromosome I"/>
</dbReference>